<evidence type="ECO:0000313" key="3">
    <source>
        <dbReference type="EMBL" id="SFI27726.1"/>
    </source>
</evidence>
<evidence type="ECO:0000313" key="4">
    <source>
        <dbReference type="Proteomes" id="UP000199548"/>
    </source>
</evidence>
<dbReference type="InterPro" id="IPR012577">
    <property type="entry name" value="NIPSNAP"/>
</dbReference>
<reference evidence="3 4" key="1">
    <citation type="submission" date="2016-10" db="EMBL/GenBank/DDBJ databases">
        <authorList>
            <person name="de Groot N.N."/>
        </authorList>
    </citation>
    <scope>NUCLEOTIDE SEQUENCE [LARGE SCALE GENOMIC DNA]</scope>
    <source>
        <strain evidence="3 4">LMG 23650</strain>
    </source>
</reference>
<evidence type="ECO:0000256" key="1">
    <source>
        <dbReference type="ARBA" id="ARBA00005291"/>
    </source>
</evidence>
<gene>
    <name evidence="3" type="ORF">SAMN05192543_102722</name>
</gene>
<proteinExistence type="inferred from homology"/>
<accession>A0A1I3GWL4</accession>
<dbReference type="InterPro" id="IPR051557">
    <property type="entry name" value="NipSnap_domain"/>
</dbReference>
<dbReference type="SUPFAM" id="SSF54909">
    <property type="entry name" value="Dimeric alpha+beta barrel"/>
    <property type="match status" value="1"/>
</dbReference>
<dbReference type="Pfam" id="PF07978">
    <property type="entry name" value="NIPSNAP"/>
    <property type="match status" value="1"/>
</dbReference>
<dbReference type="PANTHER" id="PTHR21017:SF17">
    <property type="entry name" value="PROTEIN NIPSNAP"/>
    <property type="match status" value="1"/>
</dbReference>
<protein>
    <submittedName>
        <fullName evidence="3">NIPSNAP protein</fullName>
    </submittedName>
</protein>
<feature type="domain" description="NIPSNAP" evidence="2">
    <location>
        <begin position="4"/>
        <end position="104"/>
    </location>
</feature>
<dbReference type="OrthoDB" id="8905985at2"/>
<evidence type="ECO:0000259" key="2">
    <source>
        <dbReference type="Pfam" id="PF07978"/>
    </source>
</evidence>
<dbReference type="STRING" id="420953.SAMN05192543_102722"/>
<keyword evidence="4" id="KW-1185">Reference proteome</keyword>
<dbReference type="PANTHER" id="PTHR21017">
    <property type="entry name" value="NIPSNAP-RELATED"/>
    <property type="match status" value="1"/>
</dbReference>
<comment type="similarity">
    <text evidence="1">Belongs to the NipSnap family.</text>
</comment>
<dbReference type="InterPro" id="IPR011008">
    <property type="entry name" value="Dimeric_a/b-barrel"/>
</dbReference>
<name>A0A1I3GWL4_9BURK</name>
<dbReference type="RefSeq" id="WP_091010561.1">
    <property type="nucleotide sequence ID" value="NZ_CP041745.1"/>
</dbReference>
<dbReference type="Gene3D" id="3.30.70.100">
    <property type="match status" value="1"/>
</dbReference>
<sequence length="107" mass="12194">MLLDVRTYTARPGALHKHLALYAEHGFDIQRKHLGEPLAYMVAESGRLNCYTHIWVFQDAADRSARRAQLQADPDWIAYLERSAQAGYLVAQENQLMTPAKFAPLPR</sequence>
<dbReference type="AlphaFoldDB" id="A0A1I3GWL4"/>
<organism evidence="3 4">
    <name type="scientific">Paraburkholderia megapolitana</name>
    <dbReference type="NCBI Taxonomy" id="420953"/>
    <lineage>
        <taxon>Bacteria</taxon>
        <taxon>Pseudomonadati</taxon>
        <taxon>Pseudomonadota</taxon>
        <taxon>Betaproteobacteria</taxon>
        <taxon>Burkholderiales</taxon>
        <taxon>Burkholderiaceae</taxon>
        <taxon>Paraburkholderia</taxon>
    </lineage>
</organism>
<dbReference type="Proteomes" id="UP000199548">
    <property type="component" value="Unassembled WGS sequence"/>
</dbReference>
<dbReference type="EMBL" id="FOQU01000002">
    <property type="protein sequence ID" value="SFI27726.1"/>
    <property type="molecule type" value="Genomic_DNA"/>
</dbReference>